<dbReference type="AlphaFoldDB" id="A0A072UQQ4"/>
<keyword evidence="3" id="KW-1185">Reference proteome</keyword>
<reference evidence="1 3" key="2">
    <citation type="journal article" date="2014" name="BMC Genomics">
        <title>An improved genome release (version Mt4.0) for the model legume Medicago truncatula.</title>
        <authorList>
            <person name="Tang H."/>
            <person name="Krishnakumar V."/>
            <person name="Bidwell S."/>
            <person name="Rosen B."/>
            <person name="Chan A."/>
            <person name="Zhou S."/>
            <person name="Gentzbittel L."/>
            <person name="Childs K.L."/>
            <person name="Yandell M."/>
            <person name="Gundlach H."/>
            <person name="Mayer K.F."/>
            <person name="Schwartz D.C."/>
            <person name="Town C.D."/>
        </authorList>
    </citation>
    <scope>GENOME REANNOTATION</scope>
    <source>
        <strain evidence="1">A17</strain>
        <strain evidence="2 3">cv. Jemalong A17</strain>
    </source>
</reference>
<organism evidence="1 3">
    <name type="scientific">Medicago truncatula</name>
    <name type="common">Barrel medic</name>
    <name type="synonym">Medicago tribuloides</name>
    <dbReference type="NCBI Taxonomy" id="3880"/>
    <lineage>
        <taxon>Eukaryota</taxon>
        <taxon>Viridiplantae</taxon>
        <taxon>Streptophyta</taxon>
        <taxon>Embryophyta</taxon>
        <taxon>Tracheophyta</taxon>
        <taxon>Spermatophyta</taxon>
        <taxon>Magnoliopsida</taxon>
        <taxon>eudicotyledons</taxon>
        <taxon>Gunneridae</taxon>
        <taxon>Pentapetalae</taxon>
        <taxon>rosids</taxon>
        <taxon>fabids</taxon>
        <taxon>Fabales</taxon>
        <taxon>Fabaceae</taxon>
        <taxon>Papilionoideae</taxon>
        <taxon>50 kb inversion clade</taxon>
        <taxon>NPAAA clade</taxon>
        <taxon>Hologalegina</taxon>
        <taxon>IRL clade</taxon>
        <taxon>Trifolieae</taxon>
        <taxon>Medicago</taxon>
    </lineage>
</organism>
<name>A0A072UQQ4_MEDTR</name>
<gene>
    <name evidence="1" type="ordered locus">MTR_4g109430</name>
</gene>
<evidence type="ECO:0000313" key="1">
    <source>
        <dbReference type="EMBL" id="KEH32007.1"/>
    </source>
</evidence>
<reference evidence="2" key="3">
    <citation type="submission" date="2015-04" db="UniProtKB">
        <authorList>
            <consortium name="EnsemblPlants"/>
        </authorList>
    </citation>
    <scope>IDENTIFICATION</scope>
    <source>
        <strain evidence="2">cv. Jemalong A17</strain>
    </source>
</reference>
<reference evidence="1 3" key="1">
    <citation type="journal article" date="2011" name="Nature">
        <title>The Medicago genome provides insight into the evolution of rhizobial symbioses.</title>
        <authorList>
            <person name="Young N.D."/>
            <person name="Debelle F."/>
            <person name="Oldroyd G.E."/>
            <person name="Geurts R."/>
            <person name="Cannon S.B."/>
            <person name="Udvardi M.K."/>
            <person name="Benedito V.A."/>
            <person name="Mayer K.F."/>
            <person name="Gouzy J."/>
            <person name="Schoof H."/>
            <person name="Van de Peer Y."/>
            <person name="Proost S."/>
            <person name="Cook D.R."/>
            <person name="Meyers B.C."/>
            <person name="Spannagl M."/>
            <person name="Cheung F."/>
            <person name="De Mita S."/>
            <person name="Krishnakumar V."/>
            <person name="Gundlach H."/>
            <person name="Zhou S."/>
            <person name="Mudge J."/>
            <person name="Bharti A.K."/>
            <person name="Murray J.D."/>
            <person name="Naoumkina M.A."/>
            <person name="Rosen B."/>
            <person name="Silverstein K.A."/>
            <person name="Tang H."/>
            <person name="Rombauts S."/>
            <person name="Zhao P.X."/>
            <person name="Zhou P."/>
            <person name="Barbe V."/>
            <person name="Bardou P."/>
            <person name="Bechner M."/>
            <person name="Bellec A."/>
            <person name="Berger A."/>
            <person name="Berges H."/>
            <person name="Bidwell S."/>
            <person name="Bisseling T."/>
            <person name="Choisne N."/>
            <person name="Couloux A."/>
            <person name="Denny R."/>
            <person name="Deshpande S."/>
            <person name="Dai X."/>
            <person name="Doyle J.J."/>
            <person name="Dudez A.M."/>
            <person name="Farmer A.D."/>
            <person name="Fouteau S."/>
            <person name="Franken C."/>
            <person name="Gibelin C."/>
            <person name="Gish J."/>
            <person name="Goldstein S."/>
            <person name="Gonzalez A.J."/>
            <person name="Green P.J."/>
            <person name="Hallab A."/>
            <person name="Hartog M."/>
            <person name="Hua A."/>
            <person name="Humphray S.J."/>
            <person name="Jeong D.H."/>
            <person name="Jing Y."/>
            <person name="Jocker A."/>
            <person name="Kenton S.M."/>
            <person name="Kim D.J."/>
            <person name="Klee K."/>
            <person name="Lai H."/>
            <person name="Lang C."/>
            <person name="Lin S."/>
            <person name="Macmil S.L."/>
            <person name="Magdelenat G."/>
            <person name="Matthews L."/>
            <person name="McCorrison J."/>
            <person name="Monaghan E.L."/>
            <person name="Mun J.H."/>
            <person name="Najar F.Z."/>
            <person name="Nicholson C."/>
            <person name="Noirot C."/>
            <person name="O'Bleness M."/>
            <person name="Paule C.R."/>
            <person name="Poulain J."/>
            <person name="Prion F."/>
            <person name="Qin B."/>
            <person name="Qu C."/>
            <person name="Retzel E.F."/>
            <person name="Riddle C."/>
            <person name="Sallet E."/>
            <person name="Samain S."/>
            <person name="Samson N."/>
            <person name="Sanders I."/>
            <person name="Saurat O."/>
            <person name="Scarpelli C."/>
            <person name="Schiex T."/>
            <person name="Segurens B."/>
            <person name="Severin A.J."/>
            <person name="Sherrier D.J."/>
            <person name="Shi R."/>
            <person name="Sims S."/>
            <person name="Singer S.R."/>
            <person name="Sinharoy S."/>
            <person name="Sterck L."/>
            <person name="Viollet A."/>
            <person name="Wang B.B."/>
            <person name="Wang K."/>
            <person name="Wang M."/>
            <person name="Wang X."/>
            <person name="Warfsmann J."/>
            <person name="Weissenbach J."/>
            <person name="White D.D."/>
            <person name="White J.D."/>
            <person name="Wiley G.B."/>
            <person name="Wincker P."/>
            <person name="Xing Y."/>
            <person name="Yang L."/>
            <person name="Yao Z."/>
            <person name="Ying F."/>
            <person name="Zhai J."/>
            <person name="Zhou L."/>
            <person name="Zuber A."/>
            <person name="Denarie J."/>
            <person name="Dixon R.A."/>
            <person name="May G.D."/>
            <person name="Schwartz D.C."/>
            <person name="Rogers J."/>
            <person name="Quetier F."/>
            <person name="Town C.D."/>
            <person name="Roe B.A."/>
        </authorList>
    </citation>
    <scope>NUCLEOTIDE SEQUENCE [LARGE SCALE GENOMIC DNA]</scope>
    <source>
        <strain evidence="1">A17</strain>
        <strain evidence="2 3">cv. Jemalong A17</strain>
    </source>
</reference>
<protein>
    <submittedName>
        <fullName evidence="1 2">Uncharacterized protein</fullName>
    </submittedName>
</protein>
<proteinExistence type="predicted"/>
<evidence type="ECO:0000313" key="3">
    <source>
        <dbReference type="Proteomes" id="UP000002051"/>
    </source>
</evidence>
<dbReference type="HOGENOM" id="CLU_2310236_0_0_1"/>
<accession>A0A072UQQ4</accession>
<dbReference type="EnsemblPlants" id="KEH32007">
    <property type="protein sequence ID" value="KEH32007"/>
    <property type="gene ID" value="MTR_4g109430"/>
</dbReference>
<dbReference type="EMBL" id="CM001220">
    <property type="protein sequence ID" value="KEH32007.1"/>
    <property type="molecule type" value="Genomic_DNA"/>
</dbReference>
<sequence length="100" mass="11264">MKIDPERVLKIKALGFVVAVEEGKTSFLALAEIKGTTPRFGPEVRFGETRLVGLDTKLVWAFLSSLAKCEASPMEDRQLKPYTYRGYGIKEKLEVVLQLF</sequence>
<evidence type="ECO:0000313" key="2">
    <source>
        <dbReference type="EnsemblPlants" id="KEH32007"/>
    </source>
</evidence>
<dbReference type="Proteomes" id="UP000002051">
    <property type="component" value="Chromosome 4"/>
</dbReference>